<feature type="domain" description="CBS" evidence="3">
    <location>
        <begin position="79"/>
        <end position="133"/>
    </location>
</feature>
<dbReference type="PROSITE" id="PS51371">
    <property type="entry name" value="CBS"/>
    <property type="match status" value="1"/>
</dbReference>
<evidence type="ECO:0000256" key="1">
    <source>
        <dbReference type="ARBA" id="ARBA00023122"/>
    </source>
</evidence>
<keyword evidence="1 2" id="KW-0129">CBS domain</keyword>
<protein>
    <submittedName>
        <fullName evidence="4">CBS domain-containing protein</fullName>
    </submittedName>
</protein>
<evidence type="ECO:0000313" key="4">
    <source>
        <dbReference type="EMBL" id="PVZ63875.1"/>
    </source>
</evidence>
<accession>A0A2V1GQG2</accession>
<dbReference type="RefSeq" id="WP_116688959.1">
    <property type="nucleotide sequence ID" value="NZ_CAWNYD010000014.1"/>
</dbReference>
<comment type="caution">
    <text evidence="4">The sequence shown here is derived from an EMBL/GenBank/DDBJ whole genome shotgun (WGS) entry which is preliminary data.</text>
</comment>
<evidence type="ECO:0000313" key="5">
    <source>
        <dbReference type="Proteomes" id="UP000244906"/>
    </source>
</evidence>
<organism evidence="4 5">
    <name type="scientific">Pelagibaculum spongiae</name>
    <dbReference type="NCBI Taxonomy" id="2080658"/>
    <lineage>
        <taxon>Bacteria</taxon>
        <taxon>Pseudomonadati</taxon>
        <taxon>Pseudomonadota</taxon>
        <taxon>Gammaproteobacteria</taxon>
        <taxon>Oceanospirillales</taxon>
        <taxon>Pelagibaculum</taxon>
    </lineage>
</organism>
<sequence length="133" mass="14902">MSTKIIRVQDVMKRQFMVISGMTTVKDALIAMKESNSSALIIEKRNDDDEYGMVLFADIAKKVLAQDRAPERVNVFEIMTKPVVSVHDKMDVRYCARLFDNLGLSYAPVVDADEKITGIVGYRGLVMQGILAE</sequence>
<dbReference type="SUPFAM" id="SSF54631">
    <property type="entry name" value="CBS-domain pair"/>
    <property type="match status" value="1"/>
</dbReference>
<keyword evidence="5" id="KW-1185">Reference proteome</keyword>
<dbReference type="AlphaFoldDB" id="A0A2V1GQG2"/>
<name>A0A2V1GQG2_9GAMM</name>
<dbReference type="Pfam" id="PF00571">
    <property type="entry name" value="CBS"/>
    <property type="match status" value="2"/>
</dbReference>
<dbReference type="InterPro" id="IPR051257">
    <property type="entry name" value="Diverse_CBS-Domain"/>
</dbReference>
<evidence type="ECO:0000256" key="2">
    <source>
        <dbReference type="PROSITE-ProRule" id="PRU00703"/>
    </source>
</evidence>
<dbReference type="SMART" id="SM00116">
    <property type="entry name" value="CBS"/>
    <property type="match status" value="2"/>
</dbReference>
<dbReference type="InterPro" id="IPR000644">
    <property type="entry name" value="CBS_dom"/>
</dbReference>
<dbReference type="Proteomes" id="UP000244906">
    <property type="component" value="Unassembled WGS sequence"/>
</dbReference>
<dbReference type="InterPro" id="IPR046342">
    <property type="entry name" value="CBS_dom_sf"/>
</dbReference>
<dbReference type="PANTHER" id="PTHR43080">
    <property type="entry name" value="CBS DOMAIN-CONTAINING PROTEIN CBSX3, MITOCHONDRIAL"/>
    <property type="match status" value="1"/>
</dbReference>
<dbReference type="PANTHER" id="PTHR43080:SF2">
    <property type="entry name" value="CBS DOMAIN-CONTAINING PROTEIN"/>
    <property type="match status" value="1"/>
</dbReference>
<dbReference type="EMBL" id="QDDL01000014">
    <property type="protein sequence ID" value="PVZ63875.1"/>
    <property type="molecule type" value="Genomic_DNA"/>
</dbReference>
<dbReference type="Gene3D" id="3.10.580.10">
    <property type="entry name" value="CBS-domain"/>
    <property type="match status" value="1"/>
</dbReference>
<proteinExistence type="predicted"/>
<dbReference type="OrthoDB" id="9771532at2"/>
<evidence type="ECO:0000259" key="3">
    <source>
        <dbReference type="PROSITE" id="PS51371"/>
    </source>
</evidence>
<reference evidence="4 5" key="1">
    <citation type="submission" date="2018-04" db="EMBL/GenBank/DDBJ databases">
        <title>Thalassorhabdus spongiae gen. nov., sp. nov., isolated from a marine sponge in South-West Iceland.</title>
        <authorList>
            <person name="Knobloch S."/>
            <person name="Daussin A."/>
            <person name="Johannsson R."/>
            <person name="Marteinsson V.T."/>
        </authorList>
    </citation>
    <scope>NUCLEOTIDE SEQUENCE [LARGE SCALE GENOMIC DNA]</scope>
    <source>
        <strain evidence="4 5">Hp12</strain>
    </source>
</reference>
<gene>
    <name evidence="4" type="ORF">DC094_20315</name>
</gene>